<organism evidence="2 3">
    <name type="scientific">Candidatus Saccharimonas aalborgensis</name>
    <dbReference type="NCBI Taxonomy" id="1332188"/>
    <lineage>
        <taxon>Bacteria</taxon>
        <taxon>Candidatus Saccharimonadota</taxon>
        <taxon>Candidatus Saccharimonadia</taxon>
        <taxon>Candidatus Saccharimonadales</taxon>
        <taxon>Candidatus Saccharimonadaceae</taxon>
        <taxon>Candidatus Saccharimonas</taxon>
    </lineage>
</organism>
<dbReference type="EMBL" id="CP005957">
    <property type="protein sequence ID" value="AGL61788.1"/>
    <property type="molecule type" value="Genomic_DNA"/>
</dbReference>
<keyword evidence="3" id="KW-1185">Reference proteome</keyword>
<feature type="compositionally biased region" description="Polar residues" evidence="1">
    <location>
        <begin position="125"/>
        <end position="140"/>
    </location>
</feature>
<dbReference type="AlphaFoldDB" id="R4PJX5"/>
<dbReference type="STRING" id="1332188.L336_0077"/>
<accession>R4PJX5</accession>
<sequence>MLRGRLLELEQVGERTEEGDAPALVDDVVGRLGLHLRVGVRRVVADRPEQGVRHDERPLGGVDPVLTGVLDRDPLLVADRDGRRVGGVRRHHVPDDGDEPDDDEQRRTGAATVTTADTSEVHDMGSTSASVLSFPNRTHPSSMFDESVRFRNEGVFLAC</sequence>
<proteinExistence type="predicted"/>
<name>R4PJX5_9BACT</name>
<reference evidence="2 3" key="1">
    <citation type="journal article" date="2013" name="Nat. Biotechnol.">
        <title>Genome sequences of rare, uncultured bacteria obtained by differential coverage binning of multiple metagenomes.</title>
        <authorList>
            <person name="Albertsen M."/>
            <person name="Hugenholtz P."/>
            <person name="Skarshewski A."/>
            <person name="Nielsen K.L."/>
            <person name="Tyson G.W."/>
            <person name="Nielsen P.H."/>
        </authorList>
    </citation>
    <scope>NUCLEOTIDE SEQUENCE [LARGE SCALE GENOMIC DNA]</scope>
    <source>
        <strain evidence="2">TM71</strain>
    </source>
</reference>
<dbReference type="HOGENOM" id="CLU_1657635_0_0_0"/>
<protein>
    <submittedName>
        <fullName evidence="2">Uncharacterized protein</fullName>
    </submittedName>
</protein>
<evidence type="ECO:0000313" key="2">
    <source>
        <dbReference type="EMBL" id="AGL61788.1"/>
    </source>
</evidence>
<dbReference type="Proteomes" id="UP000013893">
    <property type="component" value="Chromosome"/>
</dbReference>
<dbReference type="KEGG" id="saal:L336_0077"/>
<feature type="region of interest" description="Disordered" evidence="1">
    <location>
        <begin position="81"/>
        <end position="140"/>
    </location>
</feature>
<evidence type="ECO:0000313" key="3">
    <source>
        <dbReference type="Proteomes" id="UP000013893"/>
    </source>
</evidence>
<evidence type="ECO:0000256" key="1">
    <source>
        <dbReference type="SAM" id="MobiDB-lite"/>
    </source>
</evidence>
<gene>
    <name evidence="2" type="ORF">L336_0077</name>
</gene>